<protein>
    <submittedName>
        <fullName evidence="1">Uncharacterized protein</fullName>
    </submittedName>
</protein>
<dbReference type="EMBL" id="NYPG01000004">
    <property type="protein sequence ID" value="PDK41231.1"/>
    <property type="molecule type" value="Genomic_DNA"/>
</dbReference>
<sequence>MFCYVINSCCQGNLPFSLSFCRYRFRSLSSIFILLNFQVNVQLDDAYTWKLTSINALGNPLKNVFDRKRFPYYNSFCGSAPG</sequence>
<dbReference type="Proteomes" id="UP000219632">
    <property type="component" value="Unassembled WGS sequence"/>
</dbReference>
<accession>A0ABX4IFD0</accession>
<keyword evidence="2" id="KW-1185">Reference proteome</keyword>
<evidence type="ECO:0000313" key="1">
    <source>
        <dbReference type="EMBL" id="PDK41231.1"/>
    </source>
</evidence>
<reference evidence="1 2" key="1">
    <citation type="submission" date="2017-09" db="EMBL/GenBank/DDBJ databases">
        <title>Draft Genomes of 144 Listeria Monocytogenes isolates from foods.</title>
        <authorList>
            <person name="Wu C.H."/>
            <person name="Ng J."/>
            <person name="Kiang D."/>
            <person name="Chen C.-Y."/>
            <person name="Frink S."/>
            <person name="Lafrades M."/>
            <person name="Morales C."/>
            <person name="Park P."/>
            <person name="Zwick M."/>
        </authorList>
    </citation>
    <scope>NUCLEOTIDE SEQUENCE [LARGE SCALE GENOMIC DNA]</scope>
    <source>
        <strain evidence="1 2">CDPHFDLB-F14M01633.75-2</strain>
    </source>
</reference>
<gene>
    <name evidence="1" type="ORF">AFZ32_08940</name>
</gene>
<name>A0ABX4IFD0_LISWE</name>
<comment type="caution">
    <text evidence="1">The sequence shown here is derived from an EMBL/GenBank/DDBJ whole genome shotgun (WGS) entry which is preliminary data.</text>
</comment>
<organism evidence="1 2">
    <name type="scientific">Listeria welshimeri</name>
    <dbReference type="NCBI Taxonomy" id="1643"/>
    <lineage>
        <taxon>Bacteria</taxon>
        <taxon>Bacillati</taxon>
        <taxon>Bacillota</taxon>
        <taxon>Bacilli</taxon>
        <taxon>Bacillales</taxon>
        <taxon>Listeriaceae</taxon>
        <taxon>Listeria</taxon>
    </lineage>
</organism>
<proteinExistence type="predicted"/>
<evidence type="ECO:0000313" key="2">
    <source>
        <dbReference type="Proteomes" id="UP000219632"/>
    </source>
</evidence>